<dbReference type="Gene3D" id="3.10.260.10">
    <property type="entry name" value="Transcription regulator HTH, APSES-type DNA-binding domain"/>
    <property type="match status" value="1"/>
</dbReference>
<feature type="compositionally biased region" description="Polar residues" evidence="7">
    <location>
        <begin position="1"/>
        <end position="26"/>
    </location>
</feature>
<dbReference type="SUPFAM" id="SSF54616">
    <property type="entry name" value="DNA-binding domain of Mlu1-box binding protein MBP1"/>
    <property type="match status" value="1"/>
</dbReference>
<gene>
    <name evidence="9" type="ORF">HETSPECPRED_005527</name>
</gene>
<keyword evidence="3" id="KW-0805">Transcription regulation</keyword>
<evidence type="ECO:0000256" key="5">
    <source>
        <dbReference type="ARBA" id="ARBA00023163"/>
    </source>
</evidence>
<feature type="compositionally biased region" description="Polar residues" evidence="7">
    <location>
        <begin position="284"/>
        <end position="296"/>
    </location>
</feature>
<evidence type="ECO:0000256" key="3">
    <source>
        <dbReference type="ARBA" id="ARBA00023015"/>
    </source>
</evidence>
<feature type="compositionally biased region" description="Low complexity" evidence="7">
    <location>
        <begin position="396"/>
        <end position="408"/>
    </location>
</feature>
<feature type="compositionally biased region" description="Polar residues" evidence="7">
    <location>
        <begin position="543"/>
        <end position="589"/>
    </location>
</feature>
<feature type="region of interest" description="Disordered" evidence="7">
    <location>
        <begin position="1"/>
        <end position="130"/>
    </location>
</feature>
<dbReference type="InterPro" id="IPR036887">
    <property type="entry name" value="HTH_APSES_sf"/>
</dbReference>
<organism evidence="9 10">
    <name type="scientific">Heterodermia speciosa</name>
    <dbReference type="NCBI Taxonomy" id="116794"/>
    <lineage>
        <taxon>Eukaryota</taxon>
        <taxon>Fungi</taxon>
        <taxon>Dikarya</taxon>
        <taxon>Ascomycota</taxon>
        <taxon>Pezizomycotina</taxon>
        <taxon>Lecanoromycetes</taxon>
        <taxon>OSLEUM clade</taxon>
        <taxon>Lecanoromycetidae</taxon>
        <taxon>Caliciales</taxon>
        <taxon>Physciaceae</taxon>
        <taxon>Heterodermia</taxon>
    </lineage>
</organism>
<evidence type="ECO:0000256" key="6">
    <source>
        <dbReference type="ARBA" id="ARBA00023321"/>
    </source>
</evidence>
<name>A0A8H3FIC6_9LECA</name>
<dbReference type="OrthoDB" id="5407653at2759"/>
<dbReference type="GO" id="GO:0003700">
    <property type="term" value="F:DNA-binding transcription factor activity"/>
    <property type="evidence" value="ECO:0007669"/>
    <property type="project" value="TreeGrafter"/>
</dbReference>
<dbReference type="InterPro" id="IPR029790">
    <property type="entry name" value="EFG1/Phd1/StuA"/>
</dbReference>
<feature type="domain" description="HTH APSES-type" evidence="8">
    <location>
        <begin position="134"/>
        <end position="240"/>
    </location>
</feature>
<dbReference type="Proteomes" id="UP000664521">
    <property type="component" value="Unassembled WGS sequence"/>
</dbReference>
<feature type="compositionally biased region" description="Polar residues" evidence="7">
    <location>
        <begin position="380"/>
        <end position="389"/>
    </location>
</feature>
<keyword evidence="6" id="KW-0183">Conidiation</keyword>
<reference evidence="9" key="1">
    <citation type="submission" date="2021-03" db="EMBL/GenBank/DDBJ databases">
        <authorList>
            <person name="Tagirdzhanova G."/>
        </authorList>
    </citation>
    <scope>NUCLEOTIDE SEQUENCE</scope>
</reference>
<evidence type="ECO:0000256" key="7">
    <source>
        <dbReference type="SAM" id="MobiDB-lite"/>
    </source>
</evidence>
<dbReference type="FunFam" id="3.10.260.10:FF:000003">
    <property type="entry name" value="Ascospore maturation 1 protein"/>
    <property type="match status" value="1"/>
</dbReference>
<feature type="compositionally biased region" description="Basic and acidic residues" evidence="7">
    <location>
        <begin position="434"/>
        <end position="445"/>
    </location>
</feature>
<comment type="similarity">
    <text evidence="1">Belongs to the EFG1/PHD1/stuA family.</text>
</comment>
<feature type="region of interest" description="Disordered" evidence="7">
    <location>
        <begin position="500"/>
        <end position="651"/>
    </location>
</feature>
<evidence type="ECO:0000256" key="1">
    <source>
        <dbReference type="ARBA" id="ARBA00007247"/>
    </source>
</evidence>
<evidence type="ECO:0000256" key="4">
    <source>
        <dbReference type="ARBA" id="ARBA00023125"/>
    </source>
</evidence>
<keyword evidence="10" id="KW-1185">Reference proteome</keyword>
<proteinExistence type="inferred from homology"/>
<feature type="compositionally biased region" description="Polar residues" evidence="7">
    <location>
        <begin position="62"/>
        <end position="72"/>
    </location>
</feature>
<dbReference type="GO" id="GO:0043565">
    <property type="term" value="F:sequence-specific DNA binding"/>
    <property type="evidence" value="ECO:0007669"/>
    <property type="project" value="TreeGrafter"/>
</dbReference>
<dbReference type="Pfam" id="PF04383">
    <property type="entry name" value="KilA-N"/>
    <property type="match status" value="1"/>
</dbReference>
<dbReference type="GO" id="GO:0030435">
    <property type="term" value="P:sporulation resulting in formation of a cellular spore"/>
    <property type="evidence" value="ECO:0007669"/>
    <property type="project" value="UniProtKB-KW"/>
</dbReference>
<dbReference type="InterPro" id="IPR003163">
    <property type="entry name" value="Tscrpt_reg_HTH_APSES-type"/>
</dbReference>
<feature type="compositionally biased region" description="Basic and acidic residues" evidence="7">
    <location>
        <begin position="465"/>
        <end position="474"/>
    </location>
</feature>
<keyword evidence="2" id="KW-0749">Sporulation</keyword>
<feature type="compositionally biased region" description="Basic and acidic residues" evidence="7">
    <location>
        <begin position="591"/>
        <end position="605"/>
    </location>
</feature>
<dbReference type="EMBL" id="CAJPDS010000035">
    <property type="protein sequence ID" value="CAF9924210.1"/>
    <property type="molecule type" value="Genomic_DNA"/>
</dbReference>
<dbReference type="SMART" id="SM01252">
    <property type="entry name" value="KilA-N"/>
    <property type="match status" value="1"/>
</dbReference>
<dbReference type="GO" id="GO:0005634">
    <property type="term" value="C:nucleus"/>
    <property type="evidence" value="ECO:0007669"/>
    <property type="project" value="TreeGrafter"/>
</dbReference>
<keyword evidence="5" id="KW-0804">Transcription</keyword>
<dbReference type="PROSITE" id="PS51299">
    <property type="entry name" value="HTH_APSES"/>
    <property type="match status" value="1"/>
</dbReference>
<keyword evidence="4" id="KW-0238">DNA-binding</keyword>
<dbReference type="AlphaFoldDB" id="A0A8H3FIC6"/>
<feature type="region of interest" description="Disordered" evidence="7">
    <location>
        <begin position="252"/>
        <end position="485"/>
    </location>
</feature>
<comment type="caution">
    <text evidence="9">The sequence shown here is derived from an EMBL/GenBank/DDBJ whole genome shotgun (WGS) entry which is preliminary data.</text>
</comment>
<feature type="compositionally biased region" description="Polar residues" evidence="7">
    <location>
        <begin position="641"/>
        <end position="651"/>
    </location>
</feature>
<dbReference type="GO" id="GO:0045944">
    <property type="term" value="P:positive regulation of transcription by RNA polymerase II"/>
    <property type="evidence" value="ECO:0007669"/>
    <property type="project" value="TreeGrafter"/>
</dbReference>
<feature type="compositionally biased region" description="Polar residues" evidence="7">
    <location>
        <begin position="341"/>
        <end position="351"/>
    </location>
</feature>
<evidence type="ECO:0000259" key="8">
    <source>
        <dbReference type="PROSITE" id="PS51299"/>
    </source>
</evidence>
<dbReference type="GO" id="GO:0048315">
    <property type="term" value="P:conidium formation"/>
    <property type="evidence" value="ECO:0007669"/>
    <property type="project" value="UniProtKB-KW"/>
</dbReference>
<evidence type="ECO:0000313" key="9">
    <source>
        <dbReference type="EMBL" id="CAF9924210.1"/>
    </source>
</evidence>
<dbReference type="PANTHER" id="PTHR47792">
    <property type="entry name" value="PROTEIN SOK2-RELATED"/>
    <property type="match status" value="1"/>
</dbReference>
<dbReference type="PANTHER" id="PTHR47792:SF1">
    <property type="entry name" value="PROTEIN SOK2-RELATED"/>
    <property type="match status" value="1"/>
</dbReference>
<feature type="compositionally biased region" description="Low complexity" evidence="7">
    <location>
        <begin position="28"/>
        <end position="61"/>
    </location>
</feature>
<sequence>MNQQQYLESHQSYSSAGQSYAPQPATTGGMPHYPQYQQQPPVLQPGPGTYTPSPTSYSQQYGFSNGVTSPQSAGHPVPSSMGTQMSSAMLPLPAMGPGGPPPHAYSGALGPAQGYPPQMNDTTGQVAPPGMKPRVTATLWEDEGSMCFQVEAKGVCVARRDDNQMINGTKLLNVAGMTRGRRDGILKSEKMRHVVKIGPMHLKGVWIPFERALDFANKEKITELLYPLFVHNIGALLYHPTNSNRTNAVMAAAERQKLQTKQQQQGMIGAPGSQPPSLHHHHSMNSGSTPHMSQPPHSIAPHPGAGRPTLDRAHTFPTPPTSASSGIGMGSSGSSYDWGAQNMTNNIQGGQPLSIDTHPHSTPNTPATTPPGPQIGSMHSYPNQQTYDNSRPLYSAPAAPQGQYAAQQNVQHPSNNYMKHEMGPPSGRALGSGREGEHLDQKTDAYAHGQPNNTGAHGTGDEEADHEHDTDYPHDSSAAYNSHRGSYNYNSVGSIHGEHAQISPEMNGSPSHQNGSGRMTPRNSTGNQQTWSSGYATPPRPAPSSNLYNVMSDTRSSVPNGTASTDAYSSGTLQSSYAPSQVNGSTPSNKRLRDDDPDDQIRAESDDVNGLKRQKISRQGSIGGAASGSSYDRDGRPINRARSTIVQRSHR</sequence>
<feature type="compositionally biased region" description="Polar residues" evidence="7">
    <location>
        <begin position="504"/>
        <end position="535"/>
    </location>
</feature>
<evidence type="ECO:0000256" key="2">
    <source>
        <dbReference type="ARBA" id="ARBA00022969"/>
    </source>
</evidence>
<protein>
    <recommendedName>
        <fullName evidence="8">HTH APSES-type domain-containing protein</fullName>
    </recommendedName>
</protein>
<accession>A0A8H3FIC6</accession>
<evidence type="ECO:0000313" key="10">
    <source>
        <dbReference type="Proteomes" id="UP000664521"/>
    </source>
</evidence>
<dbReference type="InterPro" id="IPR018004">
    <property type="entry name" value="KilA/APSES_HTH"/>
</dbReference>